<dbReference type="RefSeq" id="WP_005705538.1">
    <property type="nucleotide sequence ID" value="NZ_CP038817.1"/>
</dbReference>
<reference evidence="3 4" key="1">
    <citation type="submission" date="2019-04" db="EMBL/GenBank/DDBJ databases">
        <title>Complete Genome and Methylome Analysis of Haemophilus haemolyticus NEB129.</title>
        <authorList>
            <person name="Fomenkov A."/>
            <person name="Roberts R.J."/>
            <person name="Anton B.P."/>
            <person name="Vincze T."/>
        </authorList>
    </citation>
    <scope>NUCLEOTIDE SEQUENCE [LARGE SCALE GENOMIC DNA]</scope>
    <source>
        <strain evidence="3 4">NEB129</strain>
    </source>
</reference>
<dbReference type="SUPFAM" id="SSF52540">
    <property type="entry name" value="P-loop containing nucleoside triphosphate hydrolases"/>
    <property type="match status" value="1"/>
</dbReference>
<dbReference type="Gene3D" id="3.40.50.300">
    <property type="entry name" value="P-loop containing nucleotide triphosphate hydrolases"/>
    <property type="match status" value="1"/>
</dbReference>
<dbReference type="InterPro" id="IPR006073">
    <property type="entry name" value="GTP-bd"/>
</dbReference>
<name>A0AAE6JPV0_HAEPH</name>
<dbReference type="EMBL" id="CP038817">
    <property type="protein sequence ID" value="QEN10026.1"/>
    <property type="molecule type" value="Genomic_DNA"/>
</dbReference>
<dbReference type="KEGG" id="hpaa:E5Q53_00330"/>
<sequence length="507" mass="57726">MANQYSQVFELVTQTKQIANSYQFSSASLSEIQKEMDNSVLNIMLYGAYNAGKSTLINVLSGKEVAPVADIPKTDKVDRYSWGDYILLDTPGVNAPIQHEDVTLEQLSRCSVILFVIRDGDMDSKDVYDRLFDLLRKDKKIFIVLNNQLSNEEDKYQAAQHIRDLLVKFAPNHQVNLDKLGEVEILPMNLRTALKGKELNKEPLLVHSCYSEFIERFNAWTAQQNSERQRFNGFKNFVNERWYSPLLEKITSLKSAQDQEKARELIDQKNELNERKNIIFNRVSDAIRMQSTSNREAISTILQNCSSESQVQSEMSHIFQKMSSSIEQTMQKGLSDFNFSFSTNYSVPTGDLVPSNALADKMKDMGKNLLTDQNMLKEGLLIGRKLKIPPLKGRWEKTLGSWAGKAAVVLQVASAIWDIYSSQKEEEERNAQQRRAILELNQAVENITTDFINDAYQAVGEAINPFFDQQIDEIQQQLDSLKSENSALDDALKTVTQSQTAMLAIQW</sequence>
<gene>
    <name evidence="3" type="ORF">E5Q53_00330</name>
</gene>
<evidence type="ECO:0000313" key="3">
    <source>
        <dbReference type="EMBL" id="QEN10026.1"/>
    </source>
</evidence>
<organism evidence="3 4">
    <name type="scientific">Haemophilus parahaemolyticus</name>
    <dbReference type="NCBI Taxonomy" id="735"/>
    <lineage>
        <taxon>Bacteria</taxon>
        <taxon>Pseudomonadati</taxon>
        <taxon>Pseudomonadota</taxon>
        <taxon>Gammaproteobacteria</taxon>
        <taxon>Pasteurellales</taxon>
        <taxon>Pasteurellaceae</taxon>
        <taxon>Haemophilus</taxon>
    </lineage>
</organism>
<dbReference type="InterPro" id="IPR027417">
    <property type="entry name" value="P-loop_NTPase"/>
</dbReference>
<evidence type="ECO:0000256" key="1">
    <source>
        <dbReference type="SAM" id="Coils"/>
    </source>
</evidence>
<dbReference type="AlphaFoldDB" id="A0AAE6JPV0"/>
<feature type="coiled-coil region" evidence="1">
    <location>
        <begin position="421"/>
        <end position="491"/>
    </location>
</feature>
<dbReference type="PANTHER" id="PTHR43834">
    <property type="entry name" value="GTPASE DER"/>
    <property type="match status" value="1"/>
</dbReference>
<dbReference type="Proteomes" id="UP000323974">
    <property type="component" value="Chromosome"/>
</dbReference>
<evidence type="ECO:0000313" key="4">
    <source>
        <dbReference type="Proteomes" id="UP000323974"/>
    </source>
</evidence>
<proteinExistence type="predicted"/>
<accession>A0AAE6JPV0</accession>
<evidence type="ECO:0000259" key="2">
    <source>
        <dbReference type="Pfam" id="PF01926"/>
    </source>
</evidence>
<keyword evidence="1" id="KW-0175">Coiled coil</keyword>
<dbReference type="PANTHER" id="PTHR43834:SF2">
    <property type="entry name" value="GTPASE DER"/>
    <property type="match status" value="1"/>
</dbReference>
<dbReference type="GO" id="GO:0005525">
    <property type="term" value="F:GTP binding"/>
    <property type="evidence" value="ECO:0007669"/>
    <property type="project" value="InterPro"/>
</dbReference>
<protein>
    <recommendedName>
        <fullName evidence="2">G domain-containing protein</fullName>
    </recommendedName>
</protein>
<dbReference type="Pfam" id="PF01926">
    <property type="entry name" value="MMR_HSR1"/>
    <property type="match status" value="1"/>
</dbReference>
<feature type="domain" description="G" evidence="2">
    <location>
        <begin position="43"/>
        <end position="146"/>
    </location>
</feature>
<dbReference type="GeneID" id="78223527"/>